<feature type="compositionally biased region" description="Basic and acidic residues" evidence="1">
    <location>
        <begin position="280"/>
        <end position="300"/>
    </location>
</feature>
<evidence type="ECO:0000256" key="1">
    <source>
        <dbReference type="SAM" id="MobiDB-lite"/>
    </source>
</evidence>
<sequence>MDTRPPPPQGKSPFSSARRRRKLIMTSLRPVVITVAVLGGIWSLFSGIGFFRNAPIYSDNGSSKLSLLSIIVGVLYMVVMGIEIFGIFAASTQKLVFVRIYAYLAGLVVLIIAAVGLVRVVVHFTLKDDILNVCTNATTGDTIIYTGIFGPIRGGVLDAQEAAAWCKRSYDRDSWSEIVAFLITTVLAMMFAVVAFNYLRQVLDPTSPVNNAREPQRFGSAFPSHYNPPYNPNMPYGGQYGGAPGYYQSYPAPAGPPPHQSTDAFVPPYPGKPPGFVGGDDTKDGYQKHDDGPSEERDVTTRTPNPFR</sequence>
<feature type="transmembrane region" description="Helical" evidence="2">
    <location>
        <begin position="28"/>
        <end position="45"/>
    </location>
</feature>
<keyword evidence="2" id="KW-0812">Transmembrane</keyword>
<evidence type="ECO:0000256" key="2">
    <source>
        <dbReference type="SAM" id="Phobius"/>
    </source>
</evidence>
<feature type="transmembrane region" description="Helical" evidence="2">
    <location>
        <begin position="178"/>
        <end position="199"/>
    </location>
</feature>
<feature type="transmembrane region" description="Helical" evidence="2">
    <location>
        <begin position="100"/>
        <end position="122"/>
    </location>
</feature>
<dbReference type="AlphaFoldDB" id="A0A8S0VV63"/>
<dbReference type="EMBL" id="CACVBS010000039">
    <property type="protein sequence ID" value="CAA7263320.1"/>
    <property type="molecule type" value="Genomic_DNA"/>
</dbReference>
<keyword evidence="2" id="KW-0472">Membrane</keyword>
<evidence type="ECO:0000313" key="3">
    <source>
        <dbReference type="EMBL" id="CAA7263320.1"/>
    </source>
</evidence>
<accession>A0A8S0VV63</accession>
<proteinExistence type="predicted"/>
<dbReference type="OrthoDB" id="3352285at2759"/>
<keyword evidence="4" id="KW-1185">Reference proteome</keyword>
<comment type="caution">
    <text evidence="3">The sequence shown here is derived from an EMBL/GenBank/DDBJ whole genome shotgun (WGS) entry which is preliminary data.</text>
</comment>
<keyword evidence="2" id="KW-1133">Transmembrane helix</keyword>
<reference evidence="3 4" key="1">
    <citation type="submission" date="2020-01" db="EMBL/GenBank/DDBJ databases">
        <authorList>
            <person name="Gupta K D."/>
        </authorList>
    </citation>
    <scope>NUCLEOTIDE SEQUENCE [LARGE SCALE GENOMIC DNA]</scope>
</reference>
<feature type="transmembrane region" description="Helical" evidence="2">
    <location>
        <begin position="65"/>
        <end position="88"/>
    </location>
</feature>
<name>A0A8S0VV63_CYCAE</name>
<gene>
    <name evidence="3" type="ORF">AAE3_LOCUS5600</name>
</gene>
<feature type="region of interest" description="Disordered" evidence="1">
    <location>
        <begin position="248"/>
        <end position="308"/>
    </location>
</feature>
<dbReference type="Proteomes" id="UP000467700">
    <property type="component" value="Unassembled WGS sequence"/>
</dbReference>
<protein>
    <submittedName>
        <fullName evidence="3">Uncharacterized protein</fullName>
    </submittedName>
</protein>
<evidence type="ECO:0000313" key="4">
    <source>
        <dbReference type="Proteomes" id="UP000467700"/>
    </source>
</evidence>
<organism evidence="3 4">
    <name type="scientific">Cyclocybe aegerita</name>
    <name type="common">Black poplar mushroom</name>
    <name type="synonym">Agrocybe aegerita</name>
    <dbReference type="NCBI Taxonomy" id="1973307"/>
    <lineage>
        <taxon>Eukaryota</taxon>
        <taxon>Fungi</taxon>
        <taxon>Dikarya</taxon>
        <taxon>Basidiomycota</taxon>
        <taxon>Agaricomycotina</taxon>
        <taxon>Agaricomycetes</taxon>
        <taxon>Agaricomycetidae</taxon>
        <taxon>Agaricales</taxon>
        <taxon>Agaricineae</taxon>
        <taxon>Bolbitiaceae</taxon>
        <taxon>Cyclocybe</taxon>
    </lineage>
</organism>